<dbReference type="Pfam" id="PF00144">
    <property type="entry name" value="Beta-lactamase"/>
    <property type="match status" value="1"/>
</dbReference>
<proteinExistence type="predicted"/>
<comment type="subcellular location">
    <subcellularLocation>
        <location evidence="1">Membrane</location>
    </subcellularLocation>
</comment>
<organism evidence="4 5">
    <name type="scientific">Sulfobacillus benefaciens</name>
    <dbReference type="NCBI Taxonomy" id="453960"/>
    <lineage>
        <taxon>Bacteria</taxon>
        <taxon>Bacillati</taxon>
        <taxon>Bacillota</taxon>
        <taxon>Clostridia</taxon>
        <taxon>Eubacteriales</taxon>
        <taxon>Clostridiales Family XVII. Incertae Sedis</taxon>
        <taxon>Sulfobacillus</taxon>
    </lineage>
</organism>
<dbReference type="InterPro" id="IPR001466">
    <property type="entry name" value="Beta-lactam-related"/>
</dbReference>
<reference evidence="4 5" key="1">
    <citation type="journal article" date="2014" name="BMC Genomics">
        <title>Comparison of environmental and isolate Sulfobacillus genomes reveals diverse carbon, sulfur, nitrogen, and hydrogen metabolisms.</title>
        <authorList>
            <person name="Justice N.B."/>
            <person name="Norman A."/>
            <person name="Brown C.T."/>
            <person name="Singh A."/>
            <person name="Thomas B.C."/>
            <person name="Banfield J.F."/>
        </authorList>
    </citation>
    <scope>NUCLEOTIDE SEQUENCE [LARGE SCALE GENOMIC DNA]</scope>
    <source>
        <strain evidence="4">AMDSBA4</strain>
    </source>
</reference>
<dbReference type="GO" id="GO:0016020">
    <property type="term" value="C:membrane"/>
    <property type="evidence" value="ECO:0007669"/>
    <property type="project" value="UniProtKB-SubCell"/>
</dbReference>
<feature type="domain" description="Beta-lactamase-related" evidence="3">
    <location>
        <begin position="7"/>
        <end position="333"/>
    </location>
</feature>
<dbReference type="EMBL" id="PXYW01000094">
    <property type="protein sequence ID" value="PSR28835.1"/>
    <property type="molecule type" value="Genomic_DNA"/>
</dbReference>
<dbReference type="AlphaFoldDB" id="A0A2T2X2W6"/>
<evidence type="ECO:0000256" key="2">
    <source>
        <dbReference type="ARBA" id="ARBA00023136"/>
    </source>
</evidence>
<evidence type="ECO:0000256" key="1">
    <source>
        <dbReference type="ARBA" id="ARBA00004370"/>
    </source>
</evidence>
<dbReference type="PANTHER" id="PTHR46825">
    <property type="entry name" value="D-ALANYL-D-ALANINE-CARBOXYPEPTIDASE/ENDOPEPTIDASE AMPH"/>
    <property type="match status" value="1"/>
</dbReference>
<dbReference type="InterPro" id="IPR012338">
    <property type="entry name" value="Beta-lactam/transpept-like"/>
</dbReference>
<dbReference type="PANTHER" id="PTHR46825:SF11">
    <property type="entry name" value="PENICILLIN-BINDING PROTEIN 4"/>
    <property type="match status" value="1"/>
</dbReference>
<dbReference type="InterPro" id="IPR050491">
    <property type="entry name" value="AmpC-like"/>
</dbReference>
<name>A0A2T2X2W6_9FIRM</name>
<protein>
    <submittedName>
        <fullName evidence="4">Penicillin-binding protein</fullName>
    </submittedName>
</protein>
<dbReference type="Gene3D" id="3.40.710.10">
    <property type="entry name" value="DD-peptidase/beta-lactamase superfamily"/>
    <property type="match status" value="1"/>
</dbReference>
<evidence type="ECO:0000313" key="5">
    <source>
        <dbReference type="Proteomes" id="UP000242972"/>
    </source>
</evidence>
<evidence type="ECO:0000313" key="4">
    <source>
        <dbReference type="EMBL" id="PSR28835.1"/>
    </source>
</evidence>
<gene>
    <name evidence="4" type="ORF">C7B46_18890</name>
</gene>
<accession>A0A2T2X2W6</accession>
<evidence type="ECO:0000259" key="3">
    <source>
        <dbReference type="Pfam" id="PF00144"/>
    </source>
</evidence>
<sequence length="342" mass="37720">MDVNLLRRVVADQGAHGFAGAVLVRQDRHSIVEEAFGAANRSEGIPNSPATRFGIASGAKLFTAVAINQLVDAGQLALDARLVDYLPYPFPQFDPGVTIHHLLTHTAGVPDYFDEDVIDDFEALWANQPMYRIRRLADFLPLFQDRPMQSGVGERFHYNNAGYILLGLVVEQIAGQPFSDYVAEHVLVPAGMTDSGYFEMDALPPKTAHGYIDLPDGRWKTNIYSIPAKGGADGGVYVTVKDMATAWDALLEHRLLSPASTARLLTPHVGADDDNWYYGYGVWIDQRDRAIFKYYLMGYDPGANFHSAVFPTLGTMVVVCSNRTDGAFEMIRAIENALTSEL</sequence>
<dbReference type="Proteomes" id="UP000242972">
    <property type="component" value="Unassembled WGS sequence"/>
</dbReference>
<comment type="caution">
    <text evidence="4">The sequence shown here is derived from an EMBL/GenBank/DDBJ whole genome shotgun (WGS) entry which is preliminary data.</text>
</comment>
<keyword evidence="2" id="KW-0472">Membrane</keyword>
<dbReference type="SUPFAM" id="SSF56601">
    <property type="entry name" value="beta-lactamase/transpeptidase-like"/>
    <property type="match status" value="1"/>
</dbReference>